<organism evidence="1 2">
    <name type="scientific">Pieris macdunnoughi</name>
    <dbReference type="NCBI Taxonomy" id="345717"/>
    <lineage>
        <taxon>Eukaryota</taxon>
        <taxon>Metazoa</taxon>
        <taxon>Ecdysozoa</taxon>
        <taxon>Arthropoda</taxon>
        <taxon>Hexapoda</taxon>
        <taxon>Insecta</taxon>
        <taxon>Pterygota</taxon>
        <taxon>Neoptera</taxon>
        <taxon>Endopterygota</taxon>
        <taxon>Lepidoptera</taxon>
        <taxon>Glossata</taxon>
        <taxon>Ditrysia</taxon>
        <taxon>Papilionoidea</taxon>
        <taxon>Pieridae</taxon>
        <taxon>Pierinae</taxon>
        <taxon>Pieris</taxon>
    </lineage>
</organism>
<dbReference type="AlphaFoldDB" id="A0A821W320"/>
<name>A0A821W320_9NEOP</name>
<evidence type="ECO:0000313" key="1">
    <source>
        <dbReference type="EMBL" id="CAF4918616.1"/>
    </source>
</evidence>
<reference evidence="1" key="1">
    <citation type="submission" date="2021-02" db="EMBL/GenBank/DDBJ databases">
        <authorList>
            <person name="Steward A R."/>
        </authorList>
    </citation>
    <scope>NUCLEOTIDE SEQUENCE</scope>
</reference>
<accession>A0A821W320</accession>
<protein>
    <submittedName>
        <fullName evidence="1">Uncharacterized protein</fullName>
    </submittedName>
</protein>
<sequence length="16" mass="1980">MDQWSSLILMDRKLMI</sequence>
<dbReference type="EMBL" id="CAJOBZ010000052">
    <property type="protein sequence ID" value="CAF4918616.1"/>
    <property type="molecule type" value="Genomic_DNA"/>
</dbReference>
<evidence type="ECO:0000313" key="2">
    <source>
        <dbReference type="Proteomes" id="UP000663880"/>
    </source>
</evidence>
<gene>
    <name evidence="1" type="ORF">PMACD_LOCUS12823</name>
</gene>
<proteinExistence type="predicted"/>
<keyword evidence="2" id="KW-1185">Reference proteome</keyword>
<dbReference type="Proteomes" id="UP000663880">
    <property type="component" value="Unassembled WGS sequence"/>
</dbReference>
<comment type="caution">
    <text evidence="1">The sequence shown here is derived from an EMBL/GenBank/DDBJ whole genome shotgun (WGS) entry which is preliminary data.</text>
</comment>